<name>A0A382ZF25_9ZZZZ</name>
<reference evidence="2" key="1">
    <citation type="submission" date="2018-05" db="EMBL/GenBank/DDBJ databases">
        <authorList>
            <person name="Lanie J.A."/>
            <person name="Ng W.-L."/>
            <person name="Kazmierczak K.M."/>
            <person name="Andrzejewski T.M."/>
            <person name="Davidsen T.M."/>
            <person name="Wayne K.J."/>
            <person name="Tettelin H."/>
            <person name="Glass J.I."/>
            <person name="Rusch D."/>
            <person name="Podicherti R."/>
            <person name="Tsui H.-C.T."/>
            <person name="Winkler M.E."/>
        </authorList>
    </citation>
    <scope>NUCLEOTIDE SEQUENCE</scope>
</reference>
<protein>
    <submittedName>
        <fullName evidence="2">Uncharacterized protein</fullName>
    </submittedName>
</protein>
<feature type="transmembrane region" description="Helical" evidence="1">
    <location>
        <begin position="21"/>
        <end position="42"/>
    </location>
</feature>
<evidence type="ECO:0000313" key="2">
    <source>
        <dbReference type="EMBL" id="SVD94146.1"/>
    </source>
</evidence>
<keyword evidence="1" id="KW-0472">Membrane</keyword>
<organism evidence="2">
    <name type="scientific">marine metagenome</name>
    <dbReference type="NCBI Taxonomy" id="408172"/>
    <lineage>
        <taxon>unclassified sequences</taxon>
        <taxon>metagenomes</taxon>
        <taxon>ecological metagenomes</taxon>
    </lineage>
</organism>
<accession>A0A382ZF25</accession>
<keyword evidence="1" id="KW-0812">Transmembrane</keyword>
<gene>
    <name evidence="2" type="ORF">METZ01_LOCUS447000</name>
</gene>
<dbReference type="AlphaFoldDB" id="A0A382ZF25"/>
<proteinExistence type="predicted"/>
<sequence length="179" mass="20811">VQILRKILVRVLASVRSRYFYNYRIASNFFFSVISNVIFIIFRKQYIENISGKTLLTKKDKPLFLLLRYKFAHGDKNCGISNENHAVTLPLKSSNICNLQEVYYDVDYRKSTYYGNKKVINIIKNWNPDLIILSSYIPGTMHHPGFDFLKLIKSNANIPFINIWHDSIGSVLGESKLIK</sequence>
<feature type="non-terminal residue" evidence="2">
    <location>
        <position position="179"/>
    </location>
</feature>
<feature type="non-terminal residue" evidence="2">
    <location>
        <position position="1"/>
    </location>
</feature>
<keyword evidence="1" id="KW-1133">Transmembrane helix</keyword>
<dbReference type="EMBL" id="UINC01183397">
    <property type="protein sequence ID" value="SVD94146.1"/>
    <property type="molecule type" value="Genomic_DNA"/>
</dbReference>
<evidence type="ECO:0000256" key="1">
    <source>
        <dbReference type="SAM" id="Phobius"/>
    </source>
</evidence>